<dbReference type="Pfam" id="PF04203">
    <property type="entry name" value="Sortase"/>
    <property type="match status" value="1"/>
</dbReference>
<protein>
    <recommendedName>
        <fullName evidence="3">Peptidase C60 sortase A and B</fullName>
    </recommendedName>
</protein>
<proteinExistence type="predicted"/>
<dbReference type="EMBL" id="AMFJ01036095">
    <property type="protein sequence ID" value="EKD25299.1"/>
    <property type="molecule type" value="Genomic_DNA"/>
</dbReference>
<gene>
    <name evidence="2" type="ORF">ACD_80C00088G0009</name>
</gene>
<dbReference type="InterPro" id="IPR023365">
    <property type="entry name" value="Sortase_dom-sf"/>
</dbReference>
<name>K1YIU1_9BACT</name>
<dbReference type="InterPro" id="IPR005754">
    <property type="entry name" value="Sortase"/>
</dbReference>
<dbReference type="CDD" id="cd05829">
    <property type="entry name" value="Sortase_F"/>
    <property type="match status" value="1"/>
</dbReference>
<organism evidence="2">
    <name type="scientific">uncultured bacterium</name>
    <name type="common">gcode 4</name>
    <dbReference type="NCBI Taxonomy" id="1234023"/>
    <lineage>
        <taxon>Bacteria</taxon>
        <taxon>environmental samples</taxon>
    </lineage>
</organism>
<dbReference type="AlphaFoldDB" id="K1YIU1"/>
<evidence type="ECO:0000313" key="2">
    <source>
        <dbReference type="EMBL" id="EKD25299.1"/>
    </source>
</evidence>
<dbReference type="InterPro" id="IPR042001">
    <property type="entry name" value="Sortase_F"/>
</dbReference>
<evidence type="ECO:0008006" key="3">
    <source>
        <dbReference type="Google" id="ProtNLM"/>
    </source>
</evidence>
<reference evidence="2" key="1">
    <citation type="journal article" date="2012" name="Science">
        <title>Fermentation, hydrogen, and sulfur metabolism in multiple uncultivated bacterial phyla.</title>
        <authorList>
            <person name="Wrighton K.C."/>
            <person name="Thomas B.C."/>
            <person name="Sharon I."/>
            <person name="Miller C.S."/>
            <person name="Castelle C.J."/>
            <person name="VerBerkmoes N.C."/>
            <person name="Wilkins M.J."/>
            <person name="Hettich R.L."/>
            <person name="Lipton M.S."/>
            <person name="Williams K.H."/>
            <person name="Long P.E."/>
            <person name="Banfield J.F."/>
        </authorList>
    </citation>
    <scope>NUCLEOTIDE SEQUENCE [LARGE SCALE GENOMIC DNA]</scope>
</reference>
<accession>K1YIU1</accession>
<dbReference type="SUPFAM" id="SSF63817">
    <property type="entry name" value="Sortase"/>
    <property type="match status" value="1"/>
</dbReference>
<evidence type="ECO:0000256" key="1">
    <source>
        <dbReference type="ARBA" id="ARBA00022801"/>
    </source>
</evidence>
<dbReference type="Gene3D" id="2.40.260.10">
    <property type="entry name" value="Sortase"/>
    <property type="match status" value="1"/>
</dbReference>
<comment type="caution">
    <text evidence="2">The sequence shown here is derived from an EMBL/GenBank/DDBJ whole genome shotgun (WGS) entry which is preliminary data.</text>
</comment>
<dbReference type="GO" id="GO:0016787">
    <property type="term" value="F:hydrolase activity"/>
    <property type="evidence" value="ECO:0007669"/>
    <property type="project" value="UniProtKB-KW"/>
</dbReference>
<sequence>MQSEFLLKWPLFIVSIAGILFSSIIIFFLTFFYIPVQGSSYSSSFITSGTYITTGKQMTPGVPIRIKISKLKIDAPIKSLGITSQWAMDTTKSPYDVAWFNLGPRPGDRGSAVIAGHYGRWKNGAISVFNKLNTLHTGDRLSIEDDKGVTIFFVVRKISVYKRDADASDVFGSSDWKSHLNLVTCIFDKVSKTYSKRLVVFTDRE</sequence>
<keyword evidence="1" id="KW-0378">Hydrolase</keyword>